<evidence type="ECO:0000313" key="4">
    <source>
        <dbReference type="EMBL" id="GGH90439.1"/>
    </source>
</evidence>
<dbReference type="GO" id="GO:0009231">
    <property type="term" value="P:riboflavin biosynthetic process"/>
    <property type="evidence" value="ECO:0007669"/>
    <property type="project" value="TreeGrafter"/>
</dbReference>
<keyword evidence="2 5" id="KW-0378">Hydrolase</keyword>
<dbReference type="InterPro" id="IPR023214">
    <property type="entry name" value="HAD_sf"/>
</dbReference>
<reference evidence="7" key="4">
    <citation type="journal article" date="2019" name="Int. J. Syst. Evol. Microbiol.">
        <title>The Global Catalogue of Microorganisms (GCM) 10K type strain sequencing project: providing services to taxonomists for standard genome sequencing and annotation.</title>
        <authorList>
            <consortium name="The Broad Institute Genomics Platform"/>
            <consortium name="The Broad Institute Genome Sequencing Center for Infectious Disease"/>
            <person name="Wu L."/>
            <person name="Ma J."/>
        </authorList>
    </citation>
    <scope>NUCLEOTIDE SEQUENCE [LARGE SCALE GENOMIC DNA]</scope>
    <source>
        <strain evidence="7">CCM 8778</strain>
    </source>
</reference>
<dbReference type="EMBL" id="BMDE01000002">
    <property type="protein sequence ID" value="GGH90439.1"/>
    <property type="molecule type" value="Genomic_DNA"/>
</dbReference>
<gene>
    <name evidence="5" type="ORF">CW360_10715</name>
    <name evidence="4" type="ORF">GCM10007363_07950</name>
</gene>
<name>A0A2I0CPA1_9PSED</name>
<dbReference type="PANTHER" id="PTHR46470:SF4">
    <property type="entry name" value="5-AMINO-6-(5-PHOSPHO-D-RIBITYLAMINO)URACIL PHOSPHATASE YIGB"/>
    <property type="match status" value="1"/>
</dbReference>
<reference evidence="4" key="5">
    <citation type="submission" date="2024-05" db="EMBL/GenBank/DDBJ databases">
        <authorList>
            <person name="Sun Q."/>
            <person name="Sedlacek I."/>
        </authorList>
    </citation>
    <scope>NUCLEOTIDE SEQUENCE</scope>
    <source>
        <strain evidence="4">CCM 8778</strain>
    </source>
</reference>
<dbReference type="NCBIfam" id="TIGR01509">
    <property type="entry name" value="HAD-SF-IA-v3"/>
    <property type="match status" value="1"/>
</dbReference>
<reference evidence="4" key="1">
    <citation type="journal article" date="2014" name="Int. J. Syst. Evol. Microbiol.">
        <title>Complete genome of a new Firmicutes species belonging to the dominant human colonic microbiota ('Ruminococcus bicirculans') reveals two chromosomes and a selective capacity to utilize plant glucans.</title>
        <authorList>
            <consortium name="NISC Comparative Sequencing Program"/>
            <person name="Wegmann U."/>
            <person name="Louis P."/>
            <person name="Goesmann A."/>
            <person name="Henrissat B."/>
            <person name="Duncan S.H."/>
            <person name="Flint H.J."/>
        </authorList>
    </citation>
    <scope>NUCLEOTIDE SEQUENCE</scope>
    <source>
        <strain evidence="4">CCM 8778</strain>
    </source>
</reference>
<dbReference type="InterPro" id="IPR051400">
    <property type="entry name" value="HAD-like_hydrolase"/>
</dbReference>
<comment type="cofactor">
    <cofactor evidence="1">
        <name>Mg(2+)</name>
        <dbReference type="ChEBI" id="CHEBI:18420"/>
    </cofactor>
</comment>
<dbReference type="GO" id="GO:0016787">
    <property type="term" value="F:hydrolase activity"/>
    <property type="evidence" value="ECO:0007669"/>
    <property type="project" value="UniProtKB-KW"/>
</dbReference>
<dbReference type="NCBIfam" id="TIGR01549">
    <property type="entry name" value="HAD-SF-IA-v1"/>
    <property type="match status" value="1"/>
</dbReference>
<accession>A0A2I0CPA1</accession>
<dbReference type="Proteomes" id="UP000655550">
    <property type="component" value="Unassembled WGS sequence"/>
</dbReference>
<sequence length="235" mass="25959">MTPRLVTFDLDDTLWDVAPVMRGAEATLRDWLASQAPRLGPLPIEQLWAIRGQLLEAEPLLRFRLSELRRRILLQALRSAGYPDEEAASLAEGAFQAFLAARHRVSFFDDVHSTLEQLARDYTLGVITNGNADIRRLGLADYFRFAVSAEQLGIGKPDPRPFQEALRLAGISANQAVHIGDHPLDDIAGARQAGLQAIWFNPQGQPWQASTAPPTAQVRRLAELPGLLRGGLSRQ</sequence>
<dbReference type="Gene3D" id="3.40.50.1000">
    <property type="entry name" value="HAD superfamily/HAD-like"/>
    <property type="match status" value="1"/>
</dbReference>
<dbReference type="PANTHER" id="PTHR46470">
    <property type="entry name" value="N-ACYLNEURAMINATE-9-PHOSPHATASE"/>
    <property type="match status" value="1"/>
</dbReference>
<reference evidence="5" key="3">
    <citation type="submission" date="2017-12" db="EMBL/GenBank/DDBJ databases">
        <authorList>
            <person name="Hurst M.R.H."/>
        </authorList>
    </citation>
    <scope>NUCLEOTIDE SEQUENCE [LARGE SCALE GENOMIC DNA]</scope>
    <source>
        <strain evidence="5">ZYSR67-Z</strain>
    </source>
</reference>
<keyword evidence="7" id="KW-1185">Reference proteome</keyword>
<dbReference type="RefSeq" id="WP_093984460.1">
    <property type="nucleotide sequence ID" value="NZ_BMDE01000002.1"/>
</dbReference>
<dbReference type="InterPro" id="IPR036412">
    <property type="entry name" value="HAD-like_sf"/>
</dbReference>
<evidence type="ECO:0000313" key="5">
    <source>
        <dbReference type="EMBL" id="PKF70981.1"/>
    </source>
</evidence>
<protein>
    <submittedName>
        <fullName evidence="4 5">Hydrolase</fullName>
    </submittedName>
</protein>
<dbReference type="PRINTS" id="PR00413">
    <property type="entry name" value="HADHALOGNASE"/>
</dbReference>
<evidence type="ECO:0000256" key="1">
    <source>
        <dbReference type="ARBA" id="ARBA00001946"/>
    </source>
</evidence>
<dbReference type="SFLD" id="SFLDS00003">
    <property type="entry name" value="Haloacid_Dehalogenase"/>
    <property type="match status" value="1"/>
</dbReference>
<evidence type="ECO:0000256" key="2">
    <source>
        <dbReference type="ARBA" id="ARBA00022801"/>
    </source>
</evidence>
<proteinExistence type="predicted"/>
<dbReference type="AlphaFoldDB" id="A0A2I0CPA1"/>
<dbReference type="Gene3D" id="1.20.120.1600">
    <property type="match status" value="1"/>
</dbReference>
<comment type="caution">
    <text evidence="5">The sequence shown here is derived from an EMBL/GenBank/DDBJ whole genome shotgun (WGS) entry which is preliminary data.</text>
</comment>
<evidence type="ECO:0000313" key="7">
    <source>
        <dbReference type="Proteomes" id="UP000655550"/>
    </source>
</evidence>
<keyword evidence="3" id="KW-0460">Magnesium</keyword>
<dbReference type="EMBL" id="PIYS01000018">
    <property type="protein sequence ID" value="PKF70981.1"/>
    <property type="molecule type" value="Genomic_DNA"/>
</dbReference>
<dbReference type="Pfam" id="PF00702">
    <property type="entry name" value="Hydrolase"/>
    <property type="match status" value="1"/>
</dbReference>
<dbReference type="Proteomes" id="UP000242861">
    <property type="component" value="Unassembled WGS sequence"/>
</dbReference>
<evidence type="ECO:0000313" key="6">
    <source>
        <dbReference type="Proteomes" id="UP000242861"/>
    </source>
</evidence>
<evidence type="ECO:0000256" key="3">
    <source>
        <dbReference type="ARBA" id="ARBA00022842"/>
    </source>
</evidence>
<reference evidence="6" key="2">
    <citation type="submission" date="2017-12" db="EMBL/GenBank/DDBJ databases">
        <authorList>
            <person name="Yu X.-Y."/>
        </authorList>
    </citation>
    <scope>NUCLEOTIDE SEQUENCE [LARGE SCALE GENOMIC DNA]</scope>
    <source>
        <strain evidence="6">ZYSR67-Z</strain>
    </source>
</reference>
<dbReference type="InterPro" id="IPR006439">
    <property type="entry name" value="HAD-SF_hydro_IA"/>
</dbReference>
<organism evidence="5 6">
    <name type="scientific">Pseudomonas fluvialis</name>
    <dbReference type="NCBI Taxonomy" id="1793966"/>
    <lineage>
        <taxon>Bacteria</taxon>
        <taxon>Pseudomonadati</taxon>
        <taxon>Pseudomonadota</taxon>
        <taxon>Gammaproteobacteria</taxon>
        <taxon>Pseudomonadales</taxon>
        <taxon>Pseudomonadaceae</taxon>
        <taxon>Pseudomonas</taxon>
    </lineage>
</organism>
<dbReference type="SUPFAM" id="SSF56784">
    <property type="entry name" value="HAD-like"/>
    <property type="match status" value="1"/>
</dbReference>
<dbReference type="SFLD" id="SFLDG01129">
    <property type="entry name" value="C1.5:_HAD__Beta-PGM__Phosphata"/>
    <property type="match status" value="1"/>
</dbReference>